<feature type="domain" description="SGNH hydrolase-type esterase" evidence="1">
    <location>
        <begin position="72"/>
        <end position="243"/>
    </location>
</feature>
<reference evidence="2 3" key="1">
    <citation type="submission" date="2017-03" db="EMBL/GenBank/DDBJ databases">
        <authorList>
            <person name="Afonso C.L."/>
            <person name="Miller P.J."/>
            <person name="Scott M.A."/>
            <person name="Spackman E."/>
            <person name="Goraichik I."/>
            <person name="Dimitrov K.M."/>
            <person name="Suarez D.L."/>
            <person name="Swayne D.E."/>
        </authorList>
    </citation>
    <scope>NUCLEOTIDE SEQUENCE [LARGE SCALE GENOMIC DNA]</scope>
    <source>
        <strain evidence="2 3">CECT 8397</strain>
    </source>
</reference>
<dbReference type="AlphaFoldDB" id="A0A1Y5SKN8"/>
<dbReference type="Gene3D" id="3.40.50.1110">
    <property type="entry name" value="SGNH hydrolase"/>
    <property type="match status" value="1"/>
</dbReference>
<dbReference type="SUPFAM" id="SSF52266">
    <property type="entry name" value="SGNH hydrolase"/>
    <property type="match status" value="1"/>
</dbReference>
<dbReference type="RefSeq" id="WP_085864603.1">
    <property type="nucleotide sequence ID" value="NZ_FWFT01000003.1"/>
</dbReference>
<name>A0A1Y5SKN8_9RHOB</name>
<dbReference type="OrthoDB" id="9804395at2"/>
<organism evidence="2 3">
    <name type="scientific">Pseudooctadecabacter jejudonensis</name>
    <dbReference type="NCBI Taxonomy" id="1391910"/>
    <lineage>
        <taxon>Bacteria</taxon>
        <taxon>Pseudomonadati</taxon>
        <taxon>Pseudomonadota</taxon>
        <taxon>Alphaproteobacteria</taxon>
        <taxon>Rhodobacterales</taxon>
        <taxon>Paracoccaceae</taxon>
        <taxon>Pseudooctadecabacter</taxon>
    </lineage>
</organism>
<dbReference type="EMBL" id="FWFT01000003">
    <property type="protein sequence ID" value="SLN43005.1"/>
    <property type="molecule type" value="Genomic_DNA"/>
</dbReference>
<dbReference type="CDD" id="cd01836">
    <property type="entry name" value="FeeA_FeeB_like"/>
    <property type="match status" value="1"/>
</dbReference>
<dbReference type="Proteomes" id="UP000193623">
    <property type="component" value="Unassembled WGS sequence"/>
</dbReference>
<sequence>MSDIPPSSAPLTANHPAPLGRAGGVAHGLAFYPVLISQGPWVKYNTVRLQEPKGPRDGVAGEGRDLRLLITGDSSAAGVGVSTQSQALSGQLVGQLARHARVDWQLIARCGDTTPMALRRLKAAQPRRADVVVTGLGVNDVIRGTRLSVWLDQQRALIGYLTDTLGAGHVIVSGLPPIWQFPRLSGPVYSPLRWALGHQAARFDRALAGLVRDMPNVTYLPAAMDLSVHMMAEDGFHPGAPVYTAWAEAAADLILDRTQT</sequence>
<dbReference type="InterPro" id="IPR013830">
    <property type="entry name" value="SGNH_hydro"/>
</dbReference>
<gene>
    <name evidence="2" type="ORF">PSJ8397_02192</name>
</gene>
<dbReference type="GO" id="GO:0016788">
    <property type="term" value="F:hydrolase activity, acting on ester bonds"/>
    <property type="evidence" value="ECO:0007669"/>
    <property type="project" value="UniProtKB-ARBA"/>
</dbReference>
<dbReference type="Pfam" id="PF13472">
    <property type="entry name" value="Lipase_GDSL_2"/>
    <property type="match status" value="1"/>
</dbReference>
<proteinExistence type="predicted"/>
<dbReference type="InterPro" id="IPR036514">
    <property type="entry name" value="SGNH_hydro_sf"/>
</dbReference>
<evidence type="ECO:0000259" key="1">
    <source>
        <dbReference type="Pfam" id="PF13472"/>
    </source>
</evidence>
<protein>
    <recommendedName>
        <fullName evidence="1">SGNH hydrolase-type esterase domain-containing protein</fullName>
    </recommendedName>
</protein>
<evidence type="ECO:0000313" key="2">
    <source>
        <dbReference type="EMBL" id="SLN43005.1"/>
    </source>
</evidence>
<evidence type="ECO:0000313" key="3">
    <source>
        <dbReference type="Proteomes" id="UP000193623"/>
    </source>
</evidence>
<keyword evidence="3" id="KW-1185">Reference proteome</keyword>
<accession>A0A1Y5SKN8</accession>